<organism evidence="1 2">
    <name type="scientific">Enterospora canceri</name>
    <dbReference type="NCBI Taxonomy" id="1081671"/>
    <lineage>
        <taxon>Eukaryota</taxon>
        <taxon>Fungi</taxon>
        <taxon>Fungi incertae sedis</taxon>
        <taxon>Microsporidia</taxon>
        <taxon>Enterocytozoonidae</taxon>
        <taxon>Enterospora</taxon>
    </lineage>
</organism>
<dbReference type="EMBL" id="LWDP01000017">
    <property type="protein sequence ID" value="ORD94516.1"/>
    <property type="molecule type" value="Genomic_DNA"/>
</dbReference>
<proteinExistence type="predicted"/>
<name>A0A1Y1S7U7_9MICR</name>
<evidence type="ECO:0000313" key="1">
    <source>
        <dbReference type="EMBL" id="ORD94516.1"/>
    </source>
</evidence>
<keyword evidence="2" id="KW-1185">Reference proteome</keyword>
<sequence length="141" mass="16249">MFDLHEHIGSKIEALDAILRKMDASGGMDAADIIQTEIDELKKMCTAYEEERESKTVVKKEEDVFKTRCYLKDGSVYVATRKPAKNYKYLFDRDTKAITYEFENGQVERTFVGGFKEIRLPDGRIYLKLGPGEYDCILSKK</sequence>
<evidence type="ECO:0000313" key="2">
    <source>
        <dbReference type="Proteomes" id="UP000192639"/>
    </source>
</evidence>
<comment type="caution">
    <text evidence="1">The sequence shown here is derived from an EMBL/GenBank/DDBJ whole genome shotgun (WGS) entry which is preliminary data.</text>
</comment>
<gene>
    <name evidence="1" type="ORF">ECANGB1_589</name>
</gene>
<accession>A0A1Y1S7U7</accession>
<dbReference type="Proteomes" id="UP000192639">
    <property type="component" value="Unassembled WGS sequence"/>
</dbReference>
<reference evidence="1 2" key="1">
    <citation type="journal article" date="2017" name="Environ. Microbiol.">
        <title>Decay of the glycolytic pathway and adaptation to intranuclear parasitism within Enterocytozoonidae microsporidia.</title>
        <authorList>
            <person name="Wiredu Boakye D."/>
            <person name="Jaroenlak P."/>
            <person name="Prachumwat A."/>
            <person name="Williams T.A."/>
            <person name="Bateman K.S."/>
            <person name="Itsathitphaisarn O."/>
            <person name="Sritunyalucksana K."/>
            <person name="Paszkiewicz K.H."/>
            <person name="Moore K.A."/>
            <person name="Stentiford G.D."/>
            <person name="Williams B.A."/>
        </authorList>
    </citation>
    <scope>NUCLEOTIDE SEQUENCE [LARGE SCALE GENOMIC DNA]</scope>
    <source>
        <strain evidence="1 2">GB1</strain>
    </source>
</reference>
<dbReference type="AlphaFoldDB" id="A0A1Y1S7U7"/>
<dbReference type="OrthoDB" id="10252174at2759"/>
<dbReference type="VEuPathDB" id="MicrosporidiaDB:ECANGB1_589"/>
<protein>
    <submittedName>
        <fullName evidence="1">Uncharacterized protein</fullName>
    </submittedName>
</protein>